<dbReference type="PANTHER" id="PTHR36617">
    <property type="entry name" value="PROTEIN, PUTATIVE-RELATED"/>
    <property type="match status" value="1"/>
</dbReference>
<comment type="caution">
    <text evidence="1">The sequence shown here is derived from an EMBL/GenBank/DDBJ whole genome shotgun (WGS) entry which is preliminary data.</text>
</comment>
<dbReference type="Proteomes" id="UP001180020">
    <property type="component" value="Unassembled WGS sequence"/>
</dbReference>
<dbReference type="EMBL" id="JAUJYO010000017">
    <property type="protein sequence ID" value="KAK1291329.1"/>
    <property type="molecule type" value="Genomic_DNA"/>
</dbReference>
<reference evidence="1" key="2">
    <citation type="submission" date="2023-06" db="EMBL/GenBank/DDBJ databases">
        <authorList>
            <person name="Ma L."/>
            <person name="Liu K.-W."/>
            <person name="Li Z."/>
            <person name="Hsiao Y.-Y."/>
            <person name="Qi Y."/>
            <person name="Fu T."/>
            <person name="Tang G."/>
            <person name="Zhang D."/>
            <person name="Sun W.-H."/>
            <person name="Liu D.-K."/>
            <person name="Li Y."/>
            <person name="Chen G.-Z."/>
            <person name="Liu X.-D."/>
            <person name="Liao X.-Y."/>
            <person name="Jiang Y.-T."/>
            <person name="Yu X."/>
            <person name="Hao Y."/>
            <person name="Huang J."/>
            <person name="Zhao X.-W."/>
            <person name="Ke S."/>
            <person name="Chen Y.-Y."/>
            <person name="Wu W.-L."/>
            <person name="Hsu J.-L."/>
            <person name="Lin Y.-F."/>
            <person name="Huang M.-D."/>
            <person name="Li C.-Y."/>
            <person name="Huang L."/>
            <person name="Wang Z.-W."/>
            <person name="Zhao X."/>
            <person name="Zhong W.-Y."/>
            <person name="Peng D.-H."/>
            <person name="Ahmad S."/>
            <person name="Lan S."/>
            <person name="Zhang J.-S."/>
            <person name="Tsai W.-C."/>
            <person name="Van De Peer Y."/>
            <person name="Liu Z.-J."/>
        </authorList>
    </citation>
    <scope>NUCLEOTIDE SEQUENCE</scope>
    <source>
        <strain evidence="1">CP</strain>
        <tissue evidence="1">Leaves</tissue>
    </source>
</reference>
<name>A0AAV9CSC5_ACOCL</name>
<reference evidence="1" key="1">
    <citation type="journal article" date="2023" name="Nat. Commun.">
        <title>Diploid and tetraploid genomes of Acorus and the evolution of monocots.</title>
        <authorList>
            <person name="Ma L."/>
            <person name="Liu K.W."/>
            <person name="Li Z."/>
            <person name="Hsiao Y.Y."/>
            <person name="Qi Y."/>
            <person name="Fu T."/>
            <person name="Tang G.D."/>
            <person name="Zhang D."/>
            <person name="Sun W.H."/>
            <person name="Liu D.K."/>
            <person name="Li Y."/>
            <person name="Chen G.Z."/>
            <person name="Liu X.D."/>
            <person name="Liao X.Y."/>
            <person name="Jiang Y.T."/>
            <person name="Yu X."/>
            <person name="Hao Y."/>
            <person name="Huang J."/>
            <person name="Zhao X.W."/>
            <person name="Ke S."/>
            <person name="Chen Y.Y."/>
            <person name="Wu W.L."/>
            <person name="Hsu J.L."/>
            <person name="Lin Y.F."/>
            <person name="Huang M.D."/>
            <person name="Li C.Y."/>
            <person name="Huang L."/>
            <person name="Wang Z.W."/>
            <person name="Zhao X."/>
            <person name="Zhong W.Y."/>
            <person name="Peng D.H."/>
            <person name="Ahmad S."/>
            <person name="Lan S."/>
            <person name="Zhang J.S."/>
            <person name="Tsai W.C."/>
            <person name="Van de Peer Y."/>
            <person name="Liu Z.J."/>
        </authorList>
    </citation>
    <scope>NUCLEOTIDE SEQUENCE</scope>
    <source>
        <strain evidence="1">CP</strain>
    </source>
</reference>
<evidence type="ECO:0000313" key="1">
    <source>
        <dbReference type="EMBL" id="KAK1291329.1"/>
    </source>
</evidence>
<dbReference type="AlphaFoldDB" id="A0AAV9CSC5"/>
<sequence length="201" mass="23442">MNDSLLAKLFWQWISSLESFWARLWREKYGESLGGHDPNLRHGASALSKGWFLNKEEFGASIQWKVGNGNTALFWLDSWCGEGSFKVNFPDLFRIASEKSKPVAYYWRYLNGLGGWNVRFTRGLLEEEREQDERLQGLLRSMQVIPSGPDKATWQVDPTSGYSTRQGYIWFMRNKCHNAELAAKQLDIWRPRVPLKIKIFM</sequence>
<accession>A0AAV9CSC5</accession>
<dbReference type="PANTHER" id="PTHR36617:SF15">
    <property type="entry name" value="REVERSE TRANSCRIPTASE ZINC-BINDING DOMAIN-CONTAINING PROTEIN"/>
    <property type="match status" value="1"/>
</dbReference>
<organism evidence="1 2">
    <name type="scientific">Acorus calamus</name>
    <name type="common">Sweet flag</name>
    <dbReference type="NCBI Taxonomy" id="4465"/>
    <lineage>
        <taxon>Eukaryota</taxon>
        <taxon>Viridiplantae</taxon>
        <taxon>Streptophyta</taxon>
        <taxon>Embryophyta</taxon>
        <taxon>Tracheophyta</taxon>
        <taxon>Spermatophyta</taxon>
        <taxon>Magnoliopsida</taxon>
        <taxon>Liliopsida</taxon>
        <taxon>Acoraceae</taxon>
        <taxon>Acorus</taxon>
    </lineage>
</organism>
<gene>
    <name evidence="1" type="ORF">QJS10_CPB17g00829</name>
</gene>
<evidence type="ECO:0000313" key="2">
    <source>
        <dbReference type="Proteomes" id="UP001180020"/>
    </source>
</evidence>
<evidence type="ECO:0008006" key="3">
    <source>
        <dbReference type="Google" id="ProtNLM"/>
    </source>
</evidence>
<proteinExistence type="predicted"/>
<keyword evidence="2" id="KW-1185">Reference proteome</keyword>
<protein>
    <recommendedName>
        <fullName evidence="3">Reverse transcriptase zinc-binding domain-containing protein</fullName>
    </recommendedName>
</protein>